<sequence length="220" mass="23448" precursor="true">MPRLLSGSIILEPAGLSLSNHVKLLEALQGYVDRVGVLYKPGVVNVLLNGVVLAVALPPYAEIIAGLNREHSGLNELISGLAGRAYVAARDAWLDYAEIPVDALVSGLRALLDRGRVCVRRLCITVEEAGVECGKVVVADERLIYVAGLLGHASARLAPWVPGRHREGYLYCETSGGLTPLVTASGTGEASFIKVVLPKGLDDVFQWIIVELLLEEFAGA</sequence>
<protein>
    <submittedName>
        <fullName evidence="1">Uncharacterized protein</fullName>
    </submittedName>
</protein>
<accession>E8R756</accession>
<evidence type="ECO:0000313" key="1">
    <source>
        <dbReference type="EMBL" id="ADV65521.1"/>
    </source>
</evidence>
<dbReference type="Proteomes" id="UP000001068">
    <property type="component" value="Chromosome"/>
</dbReference>
<evidence type="ECO:0000313" key="2">
    <source>
        <dbReference type="Proteomes" id="UP000001068"/>
    </source>
</evidence>
<name>E8R756_DESM0</name>
<dbReference type="RefSeq" id="WP_013562743.1">
    <property type="nucleotide sequence ID" value="NC_014961.1"/>
</dbReference>
<dbReference type="KEGG" id="dmu:Desmu_1225"/>
<reference evidence="1 2" key="2">
    <citation type="journal article" date="2011" name="Stand. Genomic Sci.">
        <title>Complete genome sequence of Desulfurococcus mucosus type strain (O7/1).</title>
        <authorList>
            <person name="Wirth R."/>
            <person name="Chertkov O."/>
            <person name="Held B."/>
            <person name="Lapidus A."/>
            <person name="Nolan M."/>
            <person name="Lucas S."/>
            <person name="Hammon N."/>
            <person name="Deshpande S."/>
            <person name="Cheng J.F."/>
            <person name="Tapia R."/>
            <person name="Han C."/>
            <person name="Goodwin L."/>
            <person name="Pitluck S."/>
            <person name="Liolios K."/>
            <person name="Ioanna P."/>
            <person name="Ivanova N."/>
            <person name="Mavromatis K."/>
            <person name="Mikhailova N."/>
            <person name="Pati A."/>
            <person name="Chen A."/>
            <person name="Palaniappan K."/>
            <person name="Land M."/>
            <person name="Hauser L."/>
            <person name="Chang Y.J."/>
            <person name="Jeffries C.D."/>
            <person name="Bilek Y."/>
            <person name="Hader T."/>
            <person name="Rohde M."/>
            <person name="Spring S."/>
            <person name="Sikorski J."/>
            <person name="Goker M."/>
            <person name="Woyke T."/>
            <person name="Bristow J."/>
            <person name="Eisen J.A."/>
            <person name="Markowitz V."/>
            <person name="Hugenholtz P."/>
            <person name="Kyrpides N.C."/>
            <person name="Klenk H.P."/>
        </authorList>
    </citation>
    <scope>NUCLEOTIDE SEQUENCE [LARGE SCALE GENOMIC DNA]</scope>
    <source>
        <strain evidence="2">ATCC 35584 / DSM 2162 / JCM 9187 / O7/1</strain>
    </source>
</reference>
<proteinExistence type="predicted"/>
<organism evidence="1 2">
    <name type="scientific">Desulfurococcus mucosus (strain ATCC 35584 / DSM 2162 / JCM 9187 / O7/1)</name>
    <dbReference type="NCBI Taxonomy" id="765177"/>
    <lineage>
        <taxon>Archaea</taxon>
        <taxon>Thermoproteota</taxon>
        <taxon>Thermoprotei</taxon>
        <taxon>Desulfurococcales</taxon>
        <taxon>Desulfurococcaceae</taxon>
        <taxon>Desulfurococcus</taxon>
    </lineage>
</organism>
<dbReference type="HOGENOM" id="CLU_1269871_0_0_2"/>
<keyword evidence="2" id="KW-1185">Reference proteome</keyword>
<dbReference type="OrthoDB" id="378525at2157"/>
<reference evidence="2" key="1">
    <citation type="submission" date="2010-11" db="EMBL/GenBank/DDBJ databases">
        <title>The complete genome of Desulfurococcus mucosus DSM 2162.</title>
        <authorList>
            <consortium name="US DOE Joint Genome Institute (JGI-PGF)"/>
            <person name="Lucas S."/>
            <person name="Copeland A."/>
            <person name="Lapidus A."/>
            <person name="Bruce D."/>
            <person name="Goodwin L."/>
            <person name="Pitluck S."/>
            <person name="Kyrpides N."/>
            <person name="Mavromatis K."/>
            <person name="Pagani I."/>
            <person name="Ivanova N."/>
            <person name="Ovchinnikova G."/>
            <person name="Chertkov O."/>
            <person name="Held B."/>
            <person name="Brettin T."/>
            <person name="Detter J.C."/>
            <person name="Tapia R."/>
            <person name="Han C."/>
            <person name="Land M."/>
            <person name="Hauser L."/>
            <person name="Markowitz V."/>
            <person name="Cheng J.-F."/>
            <person name="Hugenholtz P."/>
            <person name="Woyke T."/>
            <person name="Wu D."/>
            <person name="Wirth R."/>
            <person name="Bilek Y."/>
            <person name="Hader T."/>
            <person name="Klenk H.-P."/>
            <person name="Eisen J.A."/>
        </authorList>
    </citation>
    <scope>NUCLEOTIDE SEQUENCE [LARGE SCALE GENOMIC DNA]</scope>
    <source>
        <strain evidence="2">ATCC 35584 / DSM 2162 / JCM 9187 / O7/1</strain>
    </source>
</reference>
<dbReference type="eggNOG" id="arCOG08878">
    <property type="taxonomic scope" value="Archaea"/>
</dbReference>
<dbReference type="GeneID" id="10153941"/>
<dbReference type="AlphaFoldDB" id="E8R756"/>
<dbReference type="EMBL" id="CP002363">
    <property type="protein sequence ID" value="ADV65521.1"/>
    <property type="molecule type" value="Genomic_DNA"/>
</dbReference>
<gene>
    <name evidence="1" type="ordered locus">Desmu_1225</name>
</gene>
<dbReference type="STRING" id="765177.Desmu_1225"/>